<name>A0ABD2MKN9_9CUCU</name>
<gene>
    <name evidence="1" type="ORF">HHI36_011050</name>
</gene>
<proteinExistence type="predicted"/>
<dbReference type="AlphaFoldDB" id="A0ABD2MKN9"/>
<evidence type="ECO:0000313" key="1">
    <source>
        <dbReference type="EMBL" id="KAL3266900.1"/>
    </source>
</evidence>
<dbReference type="Proteomes" id="UP001516400">
    <property type="component" value="Unassembled WGS sequence"/>
</dbReference>
<organism evidence="1 2">
    <name type="scientific">Cryptolaemus montrouzieri</name>
    <dbReference type="NCBI Taxonomy" id="559131"/>
    <lineage>
        <taxon>Eukaryota</taxon>
        <taxon>Metazoa</taxon>
        <taxon>Ecdysozoa</taxon>
        <taxon>Arthropoda</taxon>
        <taxon>Hexapoda</taxon>
        <taxon>Insecta</taxon>
        <taxon>Pterygota</taxon>
        <taxon>Neoptera</taxon>
        <taxon>Endopterygota</taxon>
        <taxon>Coleoptera</taxon>
        <taxon>Polyphaga</taxon>
        <taxon>Cucujiformia</taxon>
        <taxon>Coccinelloidea</taxon>
        <taxon>Coccinellidae</taxon>
        <taxon>Scymninae</taxon>
        <taxon>Scymnini</taxon>
        <taxon>Cryptolaemus</taxon>
    </lineage>
</organism>
<protein>
    <submittedName>
        <fullName evidence="1">Uncharacterized protein</fullName>
    </submittedName>
</protein>
<evidence type="ECO:0000313" key="2">
    <source>
        <dbReference type="Proteomes" id="UP001516400"/>
    </source>
</evidence>
<accession>A0ABD2MKN9</accession>
<comment type="caution">
    <text evidence="1">The sequence shown here is derived from an EMBL/GenBank/DDBJ whole genome shotgun (WGS) entry which is preliminary data.</text>
</comment>
<dbReference type="EMBL" id="JABFTP020000001">
    <property type="protein sequence ID" value="KAL3266900.1"/>
    <property type="molecule type" value="Genomic_DNA"/>
</dbReference>
<reference evidence="1 2" key="1">
    <citation type="journal article" date="2021" name="BMC Biol.">
        <title>Horizontally acquired antibacterial genes associated with adaptive radiation of ladybird beetles.</title>
        <authorList>
            <person name="Li H.S."/>
            <person name="Tang X.F."/>
            <person name="Huang Y.H."/>
            <person name="Xu Z.Y."/>
            <person name="Chen M.L."/>
            <person name="Du X.Y."/>
            <person name="Qiu B.Y."/>
            <person name="Chen P.T."/>
            <person name="Zhang W."/>
            <person name="Slipinski A."/>
            <person name="Escalona H.E."/>
            <person name="Waterhouse R.M."/>
            <person name="Zwick A."/>
            <person name="Pang H."/>
        </authorList>
    </citation>
    <scope>NUCLEOTIDE SEQUENCE [LARGE SCALE GENOMIC DNA]</scope>
    <source>
        <strain evidence="1">SYSU2018</strain>
    </source>
</reference>
<sequence>MEIYAAKQLFVVNDTSCDIERLCLPLSQFRRNVTMHWFTSLEVDQTSMNNHQLINVGTIRKNKRHALKEEACFVYSTKTDYYVANPHLNDEIKLSSFRTSTK</sequence>
<keyword evidence="2" id="KW-1185">Reference proteome</keyword>